<reference evidence="1 2" key="1">
    <citation type="submission" date="2024-10" db="EMBL/GenBank/DDBJ databases">
        <title>Updated reference genomes for cyclostephanoid diatoms.</title>
        <authorList>
            <person name="Roberts W.R."/>
            <person name="Alverson A.J."/>
        </authorList>
    </citation>
    <scope>NUCLEOTIDE SEQUENCE [LARGE SCALE GENOMIC DNA]</scope>
    <source>
        <strain evidence="1 2">AJA276-08</strain>
    </source>
</reference>
<protein>
    <submittedName>
        <fullName evidence="1">Uncharacterized protein</fullName>
    </submittedName>
</protein>
<evidence type="ECO:0000313" key="1">
    <source>
        <dbReference type="EMBL" id="KAL3800043.1"/>
    </source>
</evidence>
<dbReference type="Proteomes" id="UP001530315">
    <property type="component" value="Unassembled WGS sequence"/>
</dbReference>
<dbReference type="AlphaFoldDB" id="A0ABD3QHY6"/>
<dbReference type="EMBL" id="JALLAZ020000231">
    <property type="protein sequence ID" value="KAL3800043.1"/>
    <property type="molecule type" value="Genomic_DNA"/>
</dbReference>
<comment type="caution">
    <text evidence="1">The sequence shown here is derived from an EMBL/GenBank/DDBJ whole genome shotgun (WGS) entry which is preliminary data.</text>
</comment>
<accession>A0ABD3QHY6</accession>
<organism evidence="1 2">
    <name type="scientific">Stephanodiscus triporus</name>
    <dbReference type="NCBI Taxonomy" id="2934178"/>
    <lineage>
        <taxon>Eukaryota</taxon>
        <taxon>Sar</taxon>
        <taxon>Stramenopiles</taxon>
        <taxon>Ochrophyta</taxon>
        <taxon>Bacillariophyta</taxon>
        <taxon>Coscinodiscophyceae</taxon>
        <taxon>Thalassiosirophycidae</taxon>
        <taxon>Stephanodiscales</taxon>
        <taxon>Stephanodiscaceae</taxon>
        <taxon>Stephanodiscus</taxon>
    </lineage>
</organism>
<name>A0ABD3QHY6_9STRA</name>
<evidence type="ECO:0000313" key="2">
    <source>
        <dbReference type="Proteomes" id="UP001530315"/>
    </source>
</evidence>
<sequence length="70" mass="7948">MGRQNPIEPVDEEELNLDDVDLDNLEEDLSDLDDLADGFHQFNGYEHFEALGEDDLADLALIRALFGKKK</sequence>
<gene>
    <name evidence="1" type="ORF">ACHAW5_003691</name>
</gene>
<proteinExistence type="predicted"/>
<keyword evidence="2" id="KW-1185">Reference proteome</keyword>